<evidence type="ECO:0000256" key="1">
    <source>
        <dbReference type="SAM" id="MobiDB-lite"/>
    </source>
</evidence>
<keyword evidence="3" id="KW-1185">Reference proteome</keyword>
<organism evidence="2">
    <name type="scientific">Oppiella nova</name>
    <dbReference type="NCBI Taxonomy" id="334625"/>
    <lineage>
        <taxon>Eukaryota</taxon>
        <taxon>Metazoa</taxon>
        <taxon>Ecdysozoa</taxon>
        <taxon>Arthropoda</taxon>
        <taxon>Chelicerata</taxon>
        <taxon>Arachnida</taxon>
        <taxon>Acari</taxon>
        <taxon>Acariformes</taxon>
        <taxon>Sarcoptiformes</taxon>
        <taxon>Oribatida</taxon>
        <taxon>Brachypylina</taxon>
        <taxon>Oppioidea</taxon>
        <taxon>Oppiidae</taxon>
        <taxon>Oppiella</taxon>
    </lineage>
</organism>
<gene>
    <name evidence="2" type="ORF">ONB1V03_LOCUS11699</name>
</gene>
<evidence type="ECO:0000313" key="3">
    <source>
        <dbReference type="Proteomes" id="UP000728032"/>
    </source>
</evidence>
<dbReference type="EMBL" id="OC923761">
    <property type="protein sequence ID" value="CAD7655054.1"/>
    <property type="molecule type" value="Genomic_DNA"/>
</dbReference>
<name>A0A7R9M7I6_9ACAR</name>
<accession>A0A7R9M7I6</accession>
<dbReference type="Proteomes" id="UP000728032">
    <property type="component" value="Unassembled WGS sequence"/>
</dbReference>
<evidence type="ECO:0000313" key="2">
    <source>
        <dbReference type="EMBL" id="CAD7655054.1"/>
    </source>
</evidence>
<reference evidence="2" key="1">
    <citation type="submission" date="2020-11" db="EMBL/GenBank/DDBJ databases">
        <authorList>
            <person name="Tran Van P."/>
        </authorList>
    </citation>
    <scope>NUCLEOTIDE SEQUENCE</scope>
</reference>
<protein>
    <submittedName>
        <fullName evidence="2">Uncharacterized protein</fullName>
    </submittedName>
</protein>
<feature type="compositionally biased region" description="Polar residues" evidence="1">
    <location>
        <begin position="122"/>
        <end position="138"/>
    </location>
</feature>
<dbReference type="AlphaFoldDB" id="A0A7R9M7I6"/>
<dbReference type="OrthoDB" id="10574153at2759"/>
<proteinExistence type="predicted"/>
<feature type="region of interest" description="Disordered" evidence="1">
    <location>
        <begin position="118"/>
        <end position="140"/>
    </location>
</feature>
<dbReference type="EMBL" id="CAJPVJ010008936">
    <property type="protein sequence ID" value="CAG2172241.1"/>
    <property type="molecule type" value="Genomic_DNA"/>
</dbReference>
<sequence length="487" mass="53749">MKTKKVLNSRQPIVVTAVEHQKNAVNDVFPPLPPQQHTLQSLINGAVDDHYEQRVDPIVTTTESSDETLGPDQELSLSEEQILQRLPKLKLISDMHSRDIPPHPSSAMPALTPIPSSHHLESPSTHASMDTITEPTSHSSERHFTSNCVINLNASEGNCINNSILAEVTNLLTQGYPNLESSLASTSTAVDSSSLGCNLVDNNVKTSQTVNVVNGVSEQDVDENQSLNSTNIVDIDLNDNSNSPMMSNTTVLKPKEPKVVSFADMNQSLNTSSLATKPHLNTSGPHVSHLSRISSNRVSNGSLRGVRHLQPFLYCAKDYRIFGMTRHSGRHKAAEEEEEADNELSMTNASWSEIDGSQYEINVTKWTDEEQRKEILKGVAAMKFVKSIRDDGVFYCFTAFPGQSNPTDGLHCVMRLERDAVKEQRFSALAVTHLYVICGECLVTAENGKQKKSVETGHEILIPAHTRYQIENKSVNSSYFYVIVTLS</sequence>